<accession>A0A8T2K3L8</accession>
<dbReference type="GO" id="GO:1905168">
    <property type="term" value="P:positive regulation of double-strand break repair via homologous recombination"/>
    <property type="evidence" value="ECO:0007669"/>
    <property type="project" value="TreeGrafter"/>
</dbReference>
<protein>
    <recommendedName>
        <fullName evidence="3">Fanconi anemia group B protein</fullName>
    </recommendedName>
</protein>
<reference evidence="1" key="1">
    <citation type="thesis" date="2020" institute="ProQuest LLC" country="789 East Eisenhower Parkway, Ann Arbor, MI, USA">
        <title>Comparative Genomics and Chromosome Evolution.</title>
        <authorList>
            <person name="Mudd A.B."/>
        </authorList>
    </citation>
    <scope>NUCLEOTIDE SEQUENCE</scope>
    <source>
        <strain evidence="1">Female2</strain>
        <tissue evidence="1">Blood</tissue>
    </source>
</reference>
<dbReference type="EMBL" id="JAACNH010000002">
    <property type="protein sequence ID" value="KAG8450374.1"/>
    <property type="molecule type" value="Genomic_DNA"/>
</dbReference>
<dbReference type="GO" id="GO:0043240">
    <property type="term" value="C:Fanconi anaemia nuclear complex"/>
    <property type="evidence" value="ECO:0007669"/>
    <property type="project" value="InterPro"/>
</dbReference>
<comment type="caution">
    <text evidence="1">The sequence shown here is derived from an EMBL/GenBank/DDBJ whole genome shotgun (WGS) entry which is preliminary data.</text>
</comment>
<evidence type="ECO:0000313" key="1">
    <source>
        <dbReference type="EMBL" id="KAG8450374.1"/>
    </source>
</evidence>
<proteinExistence type="predicted"/>
<name>A0A8T2K3L8_9PIPI</name>
<sequence>MEATLHSHDGHERILSYNGKLLIFQIRQIKGTPNISERTFLNFFKKKFDAVSQKFIEHAKVEYSFSDTKSEITIVLARCVADSRTQLILPCVLLKTCIKNSSAGKCSLLLFHDSDEVECSLKFRMDIDSVQDLQICDGPTVIWRHNDKLVYISQVSPAVITTSFSLFAINWAGTVNGEEIIILGALKTIFSEGTEITNGFNLDHTLQGTEFIVYSIEKQRTISGSCFLPHAYSSVLRCLQVCMMGKEDDKYRTSVLAASSKQLIWLHNGIPKEVCQLPFENPFKLQVASTSQGDLFIISFTSGDVCAIWKDSFKIAANWQQVQVALVDDFIGKGSDQILLLFKNETSHESGVQSFKLTDCCEINYPTEECNITERKSDDDDLQENRLLTIQALESRLQAGLLSLQELQHHLETKHKVLRSSCEALIDIVQGKETAVPCAEKEGLVSLWDDYECNIFPNISEPIIPSPTTECIVESVWQRVVDDFLVIGIKISKSVYSSLSNICLSLILDQTFGAVSPVIKCHTKELRSVIGPYIESRVVFLTEPTAKKQKVSIPEDSLERPSSVPYEDDLRNTVTAVTNLSSLLALNKTSCVLLLHARRENQTDGIDKSEMLILPCGRISLSTEDVLKGIYTVNISEHCQGSLEDIFAVFSLFLKGSFHIFSPDCTLTSVNIWLLGYMQGEPVRQIPEMICSHKPGGLKGTLLIWNPKTPCEGNLTIFHRNPAVLIQCLHSLKRVLPPTAIMNIVQHEGMDNLTDNLAQSVEEELLSLRSALSTAASEVEKDLTLRYKTKMMPSNTMNYEPDTKEHVQKYRDELQTERKQSMLGVHLTANNSLYRQNVLKLAGIQINSDRIAGKLATLSL</sequence>
<dbReference type="PANTHER" id="PTHR28450">
    <property type="entry name" value="FANCONI ANEMIA GROUP B PROTEIN"/>
    <property type="match status" value="1"/>
</dbReference>
<dbReference type="AlphaFoldDB" id="A0A8T2K3L8"/>
<organism evidence="1 2">
    <name type="scientific">Hymenochirus boettgeri</name>
    <name type="common">Congo dwarf clawed frog</name>
    <dbReference type="NCBI Taxonomy" id="247094"/>
    <lineage>
        <taxon>Eukaryota</taxon>
        <taxon>Metazoa</taxon>
        <taxon>Chordata</taxon>
        <taxon>Craniata</taxon>
        <taxon>Vertebrata</taxon>
        <taxon>Euteleostomi</taxon>
        <taxon>Amphibia</taxon>
        <taxon>Batrachia</taxon>
        <taxon>Anura</taxon>
        <taxon>Pipoidea</taxon>
        <taxon>Pipidae</taxon>
        <taxon>Pipinae</taxon>
        <taxon>Hymenochirus</taxon>
    </lineage>
</organism>
<dbReference type="GO" id="GO:1990414">
    <property type="term" value="P:replication-born double-strand break repair via sister chromatid exchange"/>
    <property type="evidence" value="ECO:0007669"/>
    <property type="project" value="TreeGrafter"/>
</dbReference>
<evidence type="ECO:0008006" key="3">
    <source>
        <dbReference type="Google" id="ProtNLM"/>
    </source>
</evidence>
<evidence type="ECO:0000313" key="2">
    <source>
        <dbReference type="Proteomes" id="UP000812440"/>
    </source>
</evidence>
<dbReference type="GO" id="GO:0036297">
    <property type="term" value="P:interstrand cross-link repair"/>
    <property type="evidence" value="ECO:0007669"/>
    <property type="project" value="InterPro"/>
</dbReference>
<dbReference type="OrthoDB" id="1917888at2759"/>
<dbReference type="InterPro" id="IPR033333">
    <property type="entry name" value="FANCB"/>
</dbReference>
<dbReference type="Proteomes" id="UP000812440">
    <property type="component" value="Chromosome 2"/>
</dbReference>
<dbReference type="GO" id="GO:2000042">
    <property type="term" value="P:negative regulation of double-strand break repair via homologous recombination"/>
    <property type="evidence" value="ECO:0007669"/>
    <property type="project" value="TreeGrafter"/>
</dbReference>
<dbReference type="PANTHER" id="PTHR28450:SF1">
    <property type="entry name" value="FANCONI ANEMIA GROUP B PROTEIN"/>
    <property type="match status" value="1"/>
</dbReference>
<keyword evidence="2" id="KW-1185">Reference proteome</keyword>
<gene>
    <name evidence="1" type="ORF">GDO86_002866</name>
</gene>